<protein>
    <submittedName>
        <fullName evidence="1">Uncharacterized protein</fullName>
    </submittedName>
</protein>
<keyword evidence="2" id="KW-1185">Reference proteome</keyword>
<sequence length="69" mass="7744">MKHKHHKKDSGLDKQQVDNDVVDSAETAFLELLGQDIDNNPERLTIATEADRAEIETLIGNVEVDNPYV</sequence>
<comment type="caution">
    <text evidence="1">The sequence shown here is derived from an EMBL/GenBank/DDBJ whole genome shotgun (WGS) entry which is preliminary data.</text>
</comment>
<evidence type="ECO:0000313" key="1">
    <source>
        <dbReference type="EMBL" id="MCQ1061031.1"/>
    </source>
</evidence>
<accession>A0ABT1NBG9</accession>
<reference evidence="1 2" key="1">
    <citation type="submission" date="2022-07" db="EMBL/GenBank/DDBJ databases">
        <title>Photobacterium pectinilyticum sp. nov., a marine bacterium isolated from surface seawater of Qingdao offshore.</title>
        <authorList>
            <person name="Wang X."/>
        </authorList>
    </citation>
    <scope>NUCLEOTIDE SEQUENCE [LARGE SCALE GENOMIC DNA]</scope>
    <source>
        <strain evidence="1 2">ZSDE20</strain>
    </source>
</reference>
<dbReference type="Proteomes" id="UP001524460">
    <property type="component" value="Unassembled WGS sequence"/>
</dbReference>
<evidence type="ECO:0000313" key="2">
    <source>
        <dbReference type="Proteomes" id="UP001524460"/>
    </source>
</evidence>
<proteinExistence type="predicted"/>
<name>A0ABT1NBG9_9GAMM</name>
<dbReference type="EMBL" id="JANEYT010000105">
    <property type="protein sequence ID" value="MCQ1061031.1"/>
    <property type="molecule type" value="Genomic_DNA"/>
</dbReference>
<organism evidence="1 2">
    <name type="scientific">Photobacterium pectinilyticum</name>
    <dbReference type="NCBI Taxonomy" id="2906793"/>
    <lineage>
        <taxon>Bacteria</taxon>
        <taxon>Pseudomonadati</taxon>
        <taxon>Pseudomonadota</taxon>
        <taxon>Gammaproteobacteria</taxon>
        <taxon>Vibrionales</taxon>
        <taxon>Vibrionaceae</taxon>
        <taxon>Photobacterium</taxon>
    </lineage>
</organism>
<dbReference type="RefSeq" id="WP_255045130.1">
    <property type="nucleotide sequence ID" value="NZ_JANEYT010000105.1"/>
</dbReference>
<gene>
    <name evidence="1" type="ORF">NHN17_23605</name>
</gene>